<evidence type="ECO:0000313" key="2">
    <source>
        <dbReference type="EMBL" id="KIW28831.1"/>
    </source>
</evidence>
<evidence type="ECO:0000256" key="1">
    <source>
        <dbReference type="SAM" id="MobiDB-lite"/>
    </source>
</evidence>
<dbReference type="HOGENOM" id="CLU_148142_0_0_1"/>
<dbReference type="GeneID" id="27343891"/>
<dbReference type="VEuPathDB" id="FungiDB:PV07_04697"/>
<reference evidence="2 3" key="1">
    <citation type="submission" date="2015-01" db="EMBL/GenBank/DDBJ databases">
        <title>The Genome Sequence of Cladophialophora immunda CBS83496.</title>
        <authorList>
            <consortium name="The Broad Institute Genomics Platform"/>
            <person name="Cuomo C."/>
            <person name="de Hoog S."/>
            <person name="Gorbushina A."/>
            <person name="Stielow B."/>
            <person name="Teixiera M."/>
            <person name="Abouelleil A."/>
            <person name="Chapman S.B."/>
            <person name="Priest M."/>
            <person name="Young S.K."/>
            <person name="Wortman J."/>
            <person name="Nusbaum C."/>
            <person name="Birren B."/>
        </authorList>
    </citation>
    <scope>NUCLEOTIDE SEQUENCE [LARGE SCALE GENOMIC DNA]</scope>
    <source>
        <strain evidence="2 3">CBS 83496</strain>
    </source>
</reference>
<name>A0A0D1ZLI5_9EURO</name>
<gene>
    <name evidence="2" type="ORF">PV07_04697</name>
</gene>
<dbReference type="RefSeq" id="XP_016249047.1">
    <property type="nucleotide sequence ID" value="XM_016391528.1"/>
</dbReference>
<proteinExistence type="predicted"/>
<evidence type="ECO:0000313" key="3">
    <source>
        <dbReference type="Proteomes" id="UP000054466"/>
    </source>
</evidence>
<feature type="region of interest" description="Disordered" evidence="1">
    <location>
        <begin position="51"/>
        <end position="79"/>
    </location>
</feature>
<protein>
    <submittedName>
        <fullName evidence="2">Uncharacterized protein</fullName>
    </submittedName>
</protein>
<dbReference type="EMBL" id="KN847042">
    <property type="protein sequence ID" value="KIW28831.1"/>
    <property type="molecule type" value="Genomic_DNA"/>
</dbReference>
<dbReference type="Proteomes" id="UP000054466">
    <property type="component" value="Unassembled WGS sequence"/>
</dbReference>
<dbReference type="AlphaFoldDB" id="A0A0D1ZLI5"/>
<keyword evidence="3" id="KW-1185">Reference proteome</keyword>
<dbReference type="OrthoDB" id="10423988at2759"/>
<feature type="compositionally biased region" description="Low complexity" evidence="1">
    <location>
        <begin position="66"/>
        <end position="79"/>
    </location>
</feature>
<organism evidence="2 3">
    <name type="scientific">Cladophialophora immunda</name>
    <dbReference type="NCBI Taxonomy" id="569365"/>
    <lineage>
        <taxon>Eukaryota</taxon>
        <taxon>Fungi</taxon>
        <taxon>Dikarya</taxon>
        <taxon>Ascomycota</taxon>
        <taxon>Pezizomycotina</taxon>
        <taxon>Eurotiomycetes</taxon>
        <taxon>Chaetothyriomycetidae</taxon>
        <taxon>Chaetothyriales</taxon>
        <taxon>Herpotrichiellaceae</taxon>
        <taxon>Cladophialophora</taxon>
    </lineage>
</organism>
<accession>A0A0D1ZLI5</accession>
<sequence>MILASSSGDHLDCFFAGDWIGWSWVEESLFAGTADRGWGGGRGATLVATLDGTDSDRDTEAGELVDWPSSSSADLSSDEISTMGDEMRCRFVKDGEGVVAGGQCALPYTKRRQGQREVEEGFFLEIRLRKRAQASTEDY</sequence>